<dbReference type="PANTHER" id="PTHR38467:SF1">
    <property type="entry name" value="CONJUGATIVE TRANSFER: ASSEMBLY"/>
    <property type="match status" value="1"/>
</dbReference>
<dbReference type="NCBIfam" id="TIGR02746">
    <property type="entry name" value="TraC-F-type"/>
    <property type="match status" value="1"/>
</dbReference>
<evidence type="ECO:0000313" key="2">
    <source>
        <dbReference type="EMBL" id="AKN37565.1"/>
    </source>
</evidence>
<dbReference type="Gene3D" id="3.40.50.300">
    <property type="entry name" value="P-loop containing nucleotide triphosphate hydrolases"/>
    <property type="match status" value="1"/>
</dbReference>
<dbReference type="Pfam" id="PF11130">
    <property type="entry name" value="TraC_F_IV"/>
    <property type="match status" value="1"/>
</dbReference>
<name>A0A0H3ZN33_VIBSP</name>
<dbReference type="InterPro" id="IPR025955">
    <property type="entry name" value="TraC/Conjuga_ATPase"/>
</dbReference>
<dbReference type="SUPFAM" id="SSF52540">
    <property type="entry name" value="P-loop containing nucleoside triphosphate hydrolases"/>
    <property type="match status" value="1"/>
</dbReference>
<accession>A0A0H3ZN33</accession>
<dbReference type="InterPro" id="IPR053155">
    <property type="entry name" value="F-pilin_assembly_TraC"/>
</dbReference>
<reference evidence="2" key="1">
    <citation type="journal article" date="2015" name="MBio">
        <title>Eco-Evolutionary Dynamics of Episomes among Ecologically Cohesive Bacterial Populations.</title>
        <authorList>
            <person name="Xue H."/>
            <person name="Cordero O.X."/>
            <person name="Camas F.M."/>
            <person name="Trimble W."/>
            <person name="Meyer F."/>
            <person name="Guglielmini J."/>
            <person name="Rocha E.P."/>
            <person name="Polz M.F."/>
        </authorList>
    </citation>
    <scope>NUCLEOTIDE SEQUENCE</scope>
    <source>
        <strain evidence="2">5S_214</strain>
    </source>
</reference>
<dbReference type="InterPro" id="IPR027417">
    <property type="entry name" value="P-loop_NTPase"/>
</dbReference>
<dbReference type="Pfam" id="PF19044">
    <property type="entry name" value="P-loop_TraG"/>
    <property type="match status" value="2"/>
</dbReference>
<dbReference type="Gene3D" id="1.10.8.730">
    <property type="match status" value="1"/>
</dbReference>
<sequence length="860" mass="96377">MLSQLLKRKPSLGLGGLVADANQHQNHFHHELPYRDFDAQTQLFHNRKSYGFALKLTVLGGANDELVMSLNKMVMDFPQGDKWDYQLSMFGHNRVAHYLEANGDIMAKRGGICQRLAEEEVRYAGFSAAKGFFHRQRHKFDLRDYDAYFFVSTKEKKTDKLDDVRAAMETALLQLGVETARVDPKGLITFAGDLLNFDAKQDRPIERDYNPFDPINRQVLSPDTEMIIKRDHIATRHTNPFGQETRGRTVCMGLSRAPTDFRLYAMPEAFASIRNVSRMLTCPHVLSLSFRHNVTGNFEHENNKKINDLTKTLKSPMAMFSPTAGEELEERTALQKGLADKATSVCSMVLNLTLFTHKAQQRHDVQSAKEAFSATGLDIKEQIMMQSQSVLSALPFLMSEGVWEDCGRAGRVRTLKSANVVNFFPMVLDFKRLVSGMLLPTMRGQISFFDPFHCGSDNKNIALTGGSGAGKSFFTQGLVRSVYAKGGKCWILDKGDSYKKLTLMLGGTYLNHTNIFLNPFTHLEQVKNSAHHEPVDGENVDPMKEALSNITALFATIASPHAELEGYQMAVLGDAILRAWEDNGTITIVDDVQAQLFTLADEHGHDRRIRDIAVQLNKYCAKGIYGDTFNKPSMLDPTVDITTLELEGFPEDVLRPVVFALIVSINQQMYLSGSRSTPKMCIIEEAWSLMSGTNAQTRSFINTGYRTARKFGGSFCTVTQGIGDFFVNEEARASYDNSDIHITLRQGEGFEKFLQDNPKAFNEMEQGIIKSFPRAGDAGYSCVRIKAGGHTTYHRVFSDPFTRACYSTEATEFEYCENLVKQGMPSIEAIEATAQHFYGQEIADYQQALQQKAQGVSHDV</sequence>
<organism evidence="2">
    <name type="scientific">Vibrio splendidus</name>
    <dbReference type="NCBI Taxonomy" id="29497"/>
    <lineage>
        <taxon>Bacteria</taxon>
        <taxon>Pseudomonadati</taxon>
        <taxon>Pseudomonadota</taxon>
        <taxon>Gammaproteobacteria</taxon>
        <taxon>Vibrionales</taxon>
        <taxon>Vibrionaceae</taxon>
        <taxon>Vibrio</taxon>
    </lineage>
</organism>
<protein>
    <submittedName>
        <fullName evidence="2">IncF plasmid conjugative transfer pilus assemblyprotein TraC</fullName>
    </submittedName>
</protein>
<proteinExistence type="predicted"/>
<evidence type="ECO:0000259" key="1">
    <source>
        <dbReference type="Pfam" id="PF19044"/>
    </source>
</evidence>
<dbReference type="AlphaFoldDB" id="A0A0H3ZN33"/>
<dbReference type="InterPro" id="IPR014117">
    <property type="entry name" value="TraC-F-type"/>
</dbReference>
<dbReference type="RefSeq" id="WP_076645890.1">
    <property type="nucleotide sequence ID" value="NZ_CAWNUD010000063.1"/>
</dbReference>
<feature type="domain" description="TraG P-loop" evidence="1">
    <location>
        <begin position="457"/>
        <end position="523"/>
    </location>
</feature>
<dbReference type="EMBL" id="KP795539">
    <property type="protein sequence ID" value="AKN37565.1"/>
    <property type="molecule type" value="Genomic_DNA"/>
</dbReference>
<dbReference type="PANTHER" id="PTHR38467">
    <property type="match status" value="1"/>
</dbReference>
<feature type="domain" description="TraG P-loop" evidence="1">
    <location>
        <begin position="609"/>
        <end position="835"/>
    </location>
</feature>
<dbReference type="InterPro" id="IPR043964">
    <property type="entry name" value="P-loop_TraG"/>
</dbReference>